<dbReference type="Gramene" id="AUR62016588-RA">
    <property type="protein sequence ID" value="AUR62016588-RA:cds"/>
    <property type="gene ID" value="AUR62016588"/>
</dbReference>
<dbReference type="AlphaFoldDB" id="A0A803LNQ9"/>
<name>A0A803LNQ9_CHEQI</name>
<reference evidence="1" key="1">
    <citation type="journal article" date="2017" name="Nature">
        <title>The genome of Chenopodium quinoa.</title>
        <authorList>
            <person name="Jarvis D.E."/>
            <person name="Ho Y.S."/>
            <person name="Lightfoot D.J."/>
            <person name="Schmoeckel S.M."/>
            <person name="Li B."/>
            <person name="Borm T.J.A."/>
            <person name="Ohyanagi H."/>
            <person name="Mineta K."/>
            <person name="Michell C.T."/>
            <person name="Saber N."/>
            <person name="Kharbatia N.M."/>
            <person name="Rupper R.R."/>
            <person name="Sharp A.R."/>
            <person name="Dally N."/>
            <person name="Boughton B.A."/>
            <person name="Woo Y.H."/>
            <person name="Gao G."/>
            <person name="Schijlen E.G.W.M."/>
            <person name="Guo X."/>
            <person name="Momin A.A."/>
            <person name="Negrao S."/>
            <person name="Al-Babili S."/>
            <person name="Gehring C."/>
            <person name="Roessner U."/>
            <person name="Jung C."/>
            <person name="Murphy K."/>
            <person name="Arold S.T."/>
            <person name="Gojobori T."/>
            <person name="van der Linden C.G."/>
            <person name="van Loo E.N."/>
            <person name="Jellen E.N."/>
            <person name="Maughan P.J."/>
            <person name="Tester M."/>
        </authorList>
    </citation>
    <scope>NUCLEOTIDE SEQUENCE [LARGE SCALE GENOMIC DNA]</scope>
    <source>
        <strain evidence="1">cv. PI 614886</strain>
    </source>
</reference>
<keyword evidence="2" id="KW-1185">Reference proteome</keyword>
<dbReference type="EnsemblPlants" id="AUR62016588-RA">
    <property type="protein sequence ID" value="AUR62016588-RA:cds"/>
    <property type="gene ID" value="AUR62016588"/>
</dbReference>
<accession>A0A803LNQ9</accession>
<proteinExistence type="predicted"/>
<evidence type="ECO:0000313" key="2">
    <source>
        <dbReference type="Proteomes" id="UP000596660"/>
    </source>
</evidence>
<organism evidence="1 2">
    <name type="scientific">Chenopodium quinoa</name>
    <name type="common">Quinoa</name>
    <dbReference type="NCBI Taxonomy" id="63459"/>
    <lineage>
        <taxon>Eukaryota</taxon>
        <taxon>Viridiplantae</taxon>
        <taxon>Streptophyta</taxon>
        <taxon>Embryophyta</taxon>
        <taxon>Tracheophyta</taxon>
        <taxon>Spermatophyta</taxon>
        <taxon>Magnoliopsida</taxon>
        <taxon>eudicotyledons</taxon>
        <taxon>Gunneridae</taxon>
        <taxon>Pentapetalae</taxon>
        <taxon>Caryophyllales</taxon>
        <taxon>Chenopodiaceae</taxon>
        <taxon>Chenopodioideae</taxon>
        <taxon>Atripliceae</taxon>
        <taxon>Chenopodium</taxon>
    </lineage>
</organism>
<dbReference type="Proteomes" id="UP000596660">
    <property type="component" value="Unplaced"/>
</dbReference>
<evidence type="ECO:0000313" key="1">
    <source>
        <dbReference type="EnsemblPlants" id="AUR62016588-RA:cds"/>
    </source>
</evidence>
<protein>
    <submittedName>
        <fullName evidence="1">Uncharacterized protein</fullName>
    </submittedName>
</protein>
<sequence>MNLFLRLELIEDSACSNIVADNGDWVSASGNEDWVSDSDNEDWVPESEGHLVTSRLKRHFDCCKPYQQRKARKYENSFDQNKFCSMMAETIMHHGYSLKMGGYKNVLEKYFVQFNGRVAVTCLTAGCLGLWTSEPGERFDLFD</sequence>
<reference evidence="1" key="2">
    <citation type="submission" date="2021-03" db="UniProtKB">
        <authorList>
            <consortium name="EnsemblPlants"/>
        </authorList>
    </citation>
    <scope>IDENTIFICATION</scope>
</reference>